<evidence type="ECO:0000313" key="3">
    <source>
        <dbReference type="Proteomes" id="UP000799423"/>
    </source>
</evidence>
<keyword evidence="3" id="KW-1185">Reference proteome</keyword>
<dbReference type="Pfam" id="PF26639">
    <property type="entry name" value="Het-6_barrel"/>
    <property type="match status" value="1"/>
</dbReference>
<sequence>MVLGSITSQTLSWKPTFFFKLKKPAIQYQPLPENHIRLLRVYPSCKGVVICCSLEVVNLLDYEDITGKSSIPNLETYDAVSYVWGSSKGTHRIMCNGVPVYITRNAKDVIERLRHDKESRTLWLDFLCIDQSNHFERAEQVKLMGLVYWKARHVHIWLGRDRINFKDHGAALAVERMQELGQLYRKISSPDSHEYNLDLFDEQTALPMQRPPKKQEYKWHALRQLFKRPWFQRVWVVQELGLSRDATFYCGDTSFTRNELDDFTALLKTRGSALSQHHNIWLRNLELADQYRSSTRGNLRLEFGSDPSLAESFLDILGKARGLKCTDPRDSVYAFLGHPAAYKQHLADDAPYMWYPRNYYDGKRTIIHPEYREETTFFDVYRSIATTYIGSVGFGLDILLHVAHDKRTIAADFPSWIPRWDLAASLPHPFEGGRVNYSASGKLTQPTLNMVYTAHEANKPRLKLEAVHLDSVLCTHKPKTTDMLVSLITGAFKCNRPRTLHATPLDPTTLAITLTAGLSTGRDLLLNRADADVDQHYSRFCAYLGLDTETLTHLGNNTRHPTEREPQYYSLDVHRAASNRVLICTEDGRLGLGPQITRKGDQSWIIIGANMPFMLRELPDGTFRILGPMYLHGVMRGELVENLSQDDVRSIEIC</sequence>
<reference evidence="2" key="1">
    <citation type="submission" date="2020-01" db="EMBL/GenBank/DDBJ databases">
        <authorList>
            <consortium name="DOE Joint Genome Institute"/>
            <person name="Haridas S."/>
            <person name="Albert R."/>
            <person name="Binder M."/>
            <person name="Bloem J."/>
            <person name="Labutti K."/>
            <person name="Salamov A."/>
            <person name="Andreopoulos B."/>
            <person name="Baker S.E."/>
            <person name="Barry K."/>
            <person name="Bills G."/>
            <person name="Bluhm B.H."/>
            <person name="Cannon C."/>
            <person name="Castanera R."/>
            <person name="Culley D.E."/>
            <person name="Daum C."/>
            <person name="Ezra D."/>
            <person name="Gonzalez J.B."/>
            <person name="Henrissat B."/>
            <person name="Kuo A."/>
            <person name="Liang C."/>
            <person name="Lipzen A."/>
            <person name="Lutzoni F."/>
            <person name="Magnuson J."/>
            <person name="Mondo S."/>
            <person name="Nolan M."/>
            <person name="Ohm R."/>
            <person name="Pangilinan J."/>
            <person name="Park H.-J."/>
            <person name="Ramirez L."/>
            <person name="Alfaro M."/>
            <person name="Sun H."/>
            <person name="Tritt A."/>
            <person name="Yoshinaga Y."/>
            <person name="Zwiers L.-H."/>
            <person name="Turgeon B.G."/>
            <person name="Goodwin S.B."/>
            <person name="Spatafora J.W."/>
            <person name="Crous P.W."/>
            <person name="Grigoriev I.V."/>
        </authorList>
    </citation>
    <scope>NUCLEOTIDE SEQUENCE</scope>
    <source>
        <strain evidence="2">IPT5</strain>
    </source>
</reference>
<evidence type="ECO:0000259" key="1">
    <source>
        <dbReference type="Pfam" id="PF06985"/>
    </source>
</evidence>
<dbReference type="InterPro" id="IPR010730">
    <property type="entry name" value="HET"/>
</dbReference>
<dbReference type="AlphaFoldDB" id="A0A6A7B848"/>
<accession>A0A6A7B848</accession>
<organism evidence="2 3">
    <name type="scientific">Plenodomus tracheiphilus IPT5</name>
    <dbReference type="NCBI Taxonomy" id="1408161"/>
    <lineage>
        <taxon>Eukaryota</taxon>
        <taxon>Fungi</taxon>
        <taxon>Dikarya</taxon>
        <taxon>Ascomycota</taxon>
        <taxon>Pezizomycotina</taxon>
        <taxon>Dothideomycetes</taxon>
        <taxon>Pleosporomycetidae</taxon>
        <taxon>Pleosporales</taxon>
        <taxon>Pleosporineae</taxon>
        <taxon>Leptosphaeriaceae</taxon>
        <taxon>Plenodomus</taxon>
    </lineage>
</organism>
<gene>
    <name evidence="2" type="ORF">T440DRAFT_508002</name>
</gene>
<dbReference type="InterPro" id="IPR052895">
    <property type="entry name" value="HetReg/Transcr_Mod"/>
</dbReference>
<evidence type="ECO:0000313" key="2">
    <source>
        <dbReference type="EMBL" id="KAF2850545.1"/>
    </source>
</evidence>
<dbReference type="Proteomes" id="UP000799423">
    <property type="component" value="Unassembled WGS sequence"/>
</dbReference>
<protein>
    <recommendedName>
        <fullName evidence="1">Heterokaryon incompatibility domain-containing protein</fullName>
    </recommendedName>
</protein>
<dbReference type="EMBL" id="MU006306">
    <property type="protein sequence ID" value="KAF2850545.1"/>
    <property type="molecule type" value="Genomic_DNA"/>
</dbReference>
<dbReference type="PANTHER" id="PTHR24148">
    <property type="entry name" value="ANKYRIN REPEAT DOMAIN-CONTAINING PROTEIN 39 HOMOLOG-RELATED"/>
    <property type="match status" value="1"/>
</dbReference>
<feature type="domain" description="Heterokaryon incompatibility" evidence="1">
    <location>
        <begin position="77"/>
        <end position="239"/>
    </location>
</feature>
<dbReference type="PANTHER" id="PTHR24148:SF64">
    <property type="entry name" value="HETEROKARYON INCOMPATIBILITY DOMAIN-CONTAINING PROTEIN"/>
    <property type="match status" value="1"/>
</dbReference>
<dbReference type="Pfam" id="PF06985">
    <property type="entry name" value="HET"/>
    <property type="match status" value="1"/>
</dbReference>
<dbReference type="OrthoDB" id="3553147at2759"/>
<proteinExistence type="predicted"/>
<name>A0A6A7B848_9PLEO</name>